<dbReference type="HOGENOM" id="CLU_008611_0_0_10"/>
<protein>
    <recommendedName>
        <fullName evidence="6">Glutamyl-tRNA synthetase</fullName>
    </recommendedName>
</protein>
<evidence type="ECO:0000256" key="3">
    <source>
        <dbReference type="SAM" id="Phobius"/>
    </source>
</evidence>
<feature type="region of interest" description="Disordered" evidence="2">
    <location>
        <begin position="933"/>
        <end position="1016"/>
    </location>
</feature>
<keyword evidence="3" id="KW-1133">Transmembrane helix</keyword>
<feature type="compositionally biased region" description="Basic and acidic residues" evidence="2">
    <location>
        <begin position="728"/>
        <end position="744"/>
    </location>
</feature>
<reference evidence="4 5" key="1">
    <citation type="journal article" date="2011" name="Stand. Genomic Sci.">
        <title>Complete genome sequence of Cellulophaga lytica type strain (LIM- 21).</title>
        <authorList>
            <person name="Pati A."/>
            <person name="Abt B."/>
            <person name="Teshima H."/>
            <person name="Nolan M."/>
            <person name="Lapidus A."/>
            <person name="Lucas S."/>
            <person name="Hammon N."/>
            <person name="Deshpande S."/>
            <person name="Cheng J.F."/>
            <person name="Tapia R."/>
            <person name="Han C."/>
            <person name="Goodwin L."/>
            <person name="Pitluck S."/>
            <person name="Liolios K."/>
            <person name="Pagani I."/>
            <person name="Mavromatis K."/>
            <person name="Ovchinikova G."/>
            <person name="Chen A."/>
            <person name="Palaniappan K."/>
            <person name="Land M."/>
            <person name="Hauser L."/>
            <person name="Jeffries C.D."/>
            <person name="Detter J.C."/>
            <person name="Brambilla E.M."/>
            <person name="Kannan K.P."/>
            <person name="Rohde M."/>
            <person name="Spring S."/>
            <person name="Goker M."/>
            <person name="Woyke T."/>
            <person name="Bristow J."/>
            <person name="Eisen J.A."/>
            <person name="Markowitz V."/>
            <person name="Hugenholtz P."/>
            <person name="Kyrpides N.C."/>
            <person name="Klenk H.P."/>
            <person name="Ivanova N."/>
        </authorList>
    </citation>
    <scope>NUCLEOTIDE SEQUENCE [LARGE SCALE GENOMIC DNA]</scope>
    <source>
        <strain evidence="5">ATCC 23178 / DSM 7489 / JCM 8516 / NBRC 14961 / NCIMB 1423 / VKM B-1433 / Cy l20</strain>
    </source>
</reference>
<evidence type="ECO:0008006" key="6">
    <source>
        <dbReference type="Google" id="ProtNLM"/>
    </source>
</evidence>
<feature type="compositionally biased region" description="Basic and acidic residues" evidence="2">
    <location>
        <begin position="963"/>
        <end position="987"/>
    </location>
</feature>
<sequence length="1158" mass="131755">MNSLDHILHKLRAFTRRFYTQKLLKGLLLFISFGLLTLLVILGLEYLLWFNSTGRLLLLLTLLAITFYLLYAYILTPLFYLFQLKKGISNKDAAILIGKHFPEVGDKLYNLLDLADNQQTSELLLASIEQRSKKLDAVPFVKAINFSENFKYAKYLLVPLVVIILVWLSGNLSSFFGSYDRVVNYKMAFEKPAPFSFKLINNNLRVLKGEDITLKVTTEGDIKPENISIIANGNEFFLQENNGFYEHTFVSPDKSTSFYFLANGITSKQYSLTVLEIPFLENFNMKLMYPSYTNRQPETLQSTGNATFPEGTKVQWTIKGNHIDSISLKVKDSKIGFNKKENIFTTTKNIYQSTHYSISTSNKNVSNFEKLEYKFTVVKDASPALQVNQVKDSLNPNVLYYSGTASDDYKLISIKLVCYPSNSIENKQIINISSPNSNVAQFYYTFPSGLNLEPNVDYNFYFIATDNDAIHNGKTTKSQVFSTVLLDDNALKNNSLQQQQQLLNNLDNSLDKFKEQKDVLKELNNKQKEKTSLNYTEQSEVKDYLQKQQQQEQMMEKFSKQLKENLQKSNTDDKQNKLLQERLERHEQQAKKNQKLLEELNKVADKINKDQLTKRLEELGKSQKNSERNLEQLLELTKKYYVTEKLAQLAQDLEKLAEKQEVLSELKQDQNFEKEEQEKLNKAFEDLTKELDELEKDNQKLQKPLDIKANKAKEDAVKQDQNDALEELNKEQGSDNSSKSESKASNKAAKKQKSAADKMRQMSSQMQQSSSGSSGSSITEDAEMLRQILENLVIFSFKQEQLYNDISSKDDDVAKFSTTIKRQKELRTLFEHVDDSLFALSLRQAEISEKVNKDITEVFYNIDKSLEQLAENRTYLATANQKYVLNSSNSLADFLANLLDNMNQSMKSGAGKGQGKGQGFQLPDIIKAQNSLKDKLGKQGNSKSSEDKKPGEGHKPGGSKPGSDGKKGKTGEKGSEGEGGKKGENGKKGASGNGENKNSKGKNGNQNGENGAAGQGLSEEELKEIYEIYKEQQQIRQALEQQLNDMIAKEDKNLAKKLLQQMEDFENDLLENGITNRTQTKANNIQHQLLKLENATLKQGEKSAREANKAKNKFTNPITTKPEALQNYRNEIEILNRQALPLQQIFQNKVQRYFKTND</sequence>
<feature type="region of interest" description="Disordered" evidence="2">
    <location>
        <begin position="728"/>
        <end position="779"/>
    </location>
</feature>
<accession>F0RHB2</accession>
<dbReference type="OrthoDB" id="9812498at2"/>
<keyword evidence="1" id="KW-0175">Coiled coil</keyword>
<evidence type="ECO:0000313" key="5">
    <source>
        <dbReference type="Proteomes" id="UP000007487"/>
    </source>
</evidence>
<organism evidence="4 5">
    <name type="scientific">Cellulophaga lytica (strain ATCC 23178 / DSM 7489 / JCM 8516 / NBRC 14961 / NCIMB 1423 / VKM B-1433 / Cy l20)</name>
    <dbReference type="NCBI Taxonomy" id="867900"/>
    <lineage>
        <taxon>Bacteria</taxon>
        <taxon>Pseudomonadati</taxon>
        <taxon>Bacteroidota</taxon>
        <taxon>Flavobacteriia</taxon>
        <taxon>Flavobacteriales</taxon>
        <taxon>Flavobacteriaceae</taxon>
        <taxon>Cellulophaga</taxon>
    </lineage>
</organism>
<evidence type="ECO:0000256" key="1">
    <source>
        <dbReference type="SAM" id="Coils"/>
    </source>
</evidence>
<feature type="transmembrane region" description="Helical" evidence="3">
    <location>
        <begin position="152"/>
        <end position="170"/>
    </location>
</feature>
<feature type="compositionally biased region" description="Basic and acidic residues" evidence="2">
    <location>
        <begin position="944"/>
        <end position="955"/>
    </location>
</feature>
<feature type="compositionally biased region" description="Low complexity" evidence="2">
    <location>
        <begin position="988"/>
        <end position="1016"/>
    </location>
</feature>
<gene>
    <name evidence="4" type="ordered locus">Celly_1326</name>
</gene>
<evidence type="ECO:0000313" key="4">
    <source>
        <dbReference type="EMBL" id="ADY29152.1"/>
    </source>
</evidence>
<dbReference type="eggNOG" id="COG4942">
    <property type="taxonomic scope" value="Bacteria"/>
</dbReference>
<dbReference type="AlphaFoldDB" id="F0RHB2"/>
<proteinExistence type="predicted"/>
<dbReference type="KEGG" id="cly:Celly_1326"/>
<feature type="transmembrane region" description="Helical" evidence="3">
    <location>
        <begin position="56"/>
        <end position="82"/>
    </location>
</feature>
<name>F0RHB2_CELLC</name>
<feature type="transmembrane region" description="Helical" evidence="3">
    <location>
        <begin position="26"/>
        <end position="50"/>
    </location>
</feature>
<keyword evidence="3" id="KW-0812">Transmembrane</keyword>
<feature type="coiled-coil region" evidence="1">
    <location>
        <begin position="1022"/>
        <end position="1068"/>
    </location>
</feature>
<dbReference type="EMBL" id="CP002534">
    <property type="protein sequence ID" value="ADY29152.1"/>
    <property type="molecule type" value="Genomic_DNA"/>
</dbReference>
<dbReference type="Proteomes" id="UP000007487">
    <property type="component" value="Chromosome"/>
</dbReference>
<feature type="compositionally biased region" description="Low complexity" evidence="2">
    <location>
        <begin position="761"/>
        <end position="777"/>
    </location>
</feature>
<evidence type="ECO:0000256" key="2">
    <source>
        <dbReference type="SAM" id="MobiDB-lite"/>
    </source>
</evidence>
<keyword evidence="5" id="KW-1185">Reference proteome</keyword>
<dbReference type="STRING" id="867900.Celly_1326"/>
<keyword evidence="3" id="KW-0472">Membrane</keyword>